<evidence type="ECO:0000313" key="1">
    <source>
        <dbReference type="EMBL" id="XCO74047.1"/>
    </source>
</evidence>
<name>A0AAU8MP11_9GAMM</name>
<keyword evidence="1" id="KW-0378">Hydrolase</keyword>
<proteinExistence type="predicted"/>
<sequence length="286" mass="31326">MTESSDASASDPAGFDRDAPDMRAIVGRRDLLLITLDTLRYDAAQQCYERGELPVLGPLLPPGGWERRHTPGSFTYAAHAAFFAGFLPTPARPGPHPRLFALEFEGSETTDARTCVLRGRADIVSGLRDLGYHALCLGGVGFFNQRNPLGSQFPGLFDESHWNPGFGVTAPDSTERQVALACERLRSAELRARRCFTFINVSALHQPNRHYLPGAQRDGYDSHCAALRYVDSALAPLFAVLRERGGAFAIVCSDHGTAYGEDGYHGHRLAHDTVMTVPYAHFLLDP</sequence>
<accession>A0AAU8MP11</accession>
<dbReference type="NCBIfam" id="NF038075">
    <property type="entry name" value="fam_STM4013"/>
    <property type="match status" value="1"/>
</dbReference>
<reference evidence="1" key="1">
    <citation type="submission" date="2024-06" db="EMBL/GenBank/DDBJ databases">
        <authorList>
            <person name="Li S."/>
        </authorList>
    </citation>
    <scope>NUCLEOTIDE SEQUENCE</scope>
    <source>
        <strain evidence="1">SR10</strain>
    </source>
</reference>
<dbReference type="EMBL" id="CP159925">
    <property type="protein sequence ID" value="XCO74047.1"/>
    <property type="molecule type" value="Genomic_DNA"/>
</dbReference>
<dbReference type="RefSeq" id="WP_363796910.1">
    <property type="nucleotide sequence ID" value="NZ_CP159925.1"/>
</dbReference>
<dbReference type="GO" id="GO:0016787">
    <property type="term" value="F:hydrolase activity"/>
    <property type="evidence" value="ECO:0007669"/>
    <property type="project" value="UniProtKB-KW"/>
</dbReference>
<protein>
    <submittedName>
        <fullName evidence="1">STM4013/SEN3800 family hydrolase</fullName>
    </submittedName>
</protein>
<dbReference type="InterPro" id="IPR047838">
    <property type="entry name" value="STM4013-like"/>
</dbReference>
<dbReference type="Gene3D" id="3.40.720.10">
    <property type="entry name" value="Alkaline Phosphatase, subunit A"/>
    <property type="match status" value="1"/>
</dbReference>
<dbReference type="SUPFAM" id="SSF53649">
    <property type="entry name" value="Alkaline phosphatase-like"/>
    <property type="match status" value="1"/>
</dbReference>
<dbReference type="AlphaFoldDB" id="A0AAU8MP11"/>
<organism evidence="1">
    <name type="scientific">Lysobacter firmicutimachus</name>
    <dbReference type="NCBI Taxonomy" id="1792846"/>
    <lineage>
        <taxon>Bacteria</taxon>
        <taxon>Pseudomonadati</taxon>
        <taxon>Pseudomonadota</taxon>
        <taxon>Gammaproteobacteria</taxon>
        <taxon>Lysobacterales</taxon>
        <taxon>Lysobacteraceae</taxon>
        <taxon>Lysobacter</taxon>
    </lineage>
</organism>
<gene>
    <name evidence="1" type="ORF">ABU614_16890</name>
</gene>
<dbReference type="InterPro" id="IPR017850">
    <property type="entry name" value="Alkaline_phosphatase_core_sf"/>
</dbReference>